<dbReference type="SUPFAM" id="SSF49464">
    <property type="entry name" value="Carboxypeptidase regulatory domain-like"/>
    <property type="match status" value="1"/>
</dbReference>
<keyword evidence="14" id="KW-1185">Reference proteome</keyword>
<dbReference type="KEGG" id="evi:Echvi_0789"/>
<dbReference type="FunFam" id="2.60.40.1120:FF:000003">
    <property type="entry name" value="Outer membrane protein Omp121"/>
    <property type="match status" value="1"/>
</dbReference>
<evidence type="ECO:0000256" key="6">
    <source>
        <dbReference type="ARBA" id="ARBA00023136"/>
    </source>
</evidence>
<dbReference type="Proteomes" id="UP000010796">
    <property type="component" value="Chromosome"/>
</dbReference>
<keyword evidence="3 8" id="KW-1134">Transmembrane beta strand</keyword>
<dbReference type="EMBL" id="CP003346">
    <property type="protein sequence ID" value="AGA77064.1"/>
    <property type="molecule type" value="Genomic_DNA"/>
</dbReference>
<dbReference type="InterPro" id="IPR012910">
    <property type="entry name" value="Plug_dom"/>
</dbReference>
<dbReference type="eggNOG" id="COG1629">
    <property type="taxonomic scope" value="Bacteria"/>
</dbReference>
<dbReference type="SUPFAM" id="SSF56935">
    <property type="entry name" value="Porins"/>
    <property type="match status" value="1"/>
</dbReference>
<evidence type="ECO:0000259" key="12">
    <source>
        <dbReference type="Pfam" id="PF07715"/>
    </source>
</evidence>
<evidence type="ECO:0000256" key="1">
    <source>
        <dbReference type="ARBA" id="ARBA00004571"/>
    </source>
</evidence>
<keyword evidence="6 8" id="KW-0472">Membrane</keyword>
<protein>
    <submittedName>
        <fullName evidence="13">TonB-linked outer membrane protein, SusC/RagA family</fullName>
    </submittedName>
</protein>
<keyword evidence="10" id="KW-0732">Signal</keyword>
<comment type="subcellular location">
    <subcellularLocation>
        <location evidence="1 8">Cell outer membrane</location>
        <topology evidence="1 8">Multi-pass membrane protein</topology>
    </subcellularLocation>
</comment>
<dbReference type="InterPro" id="IPR008969">
    <property type="entry name" value="CarboxyPept-like_regulatory"/>
</dbReference>
<evidence type="ECO:0000256" key="8">
    <source>
        <dbReference type="PROSITE-ProRule" id="PRU01360"/>
    </source>
</evidence>
<reference evidence="14" key="1">
    <citation type="submission" date="2012-02" db="EMBL/GenBank/DDBJ databases">
        <title>The complete genome of Echinicola vietnamensis DSM 17526.</title>
        <authorList>
            <person name="Lucas S."/>
            <person name="Copeland A."/>
            <person name="Lapidus A."/>
            <person name="Glavina del Rio T."/>
            <person name="Dalin E."/>
            <person name="Tice H."/>
            <person name="Bruce D."/>
            <person name="Goodwin L."/>
            <person name="Pitluck S."/>
            <person name="Peters L."/>
            <person name="Ovchinnikova G."/>
            <person name="Teshima H."/>
            <person name="Kyrpides N."/>
            <person name="Mavromatis K."/>
            <person name="Ivanova N."/>
            <person name="Brettin T."/>
            <person name="Detter J.C."/>
            <person name="Han C."/>
            <person name="Larimer F."/>
            <person name="Land M."/>
            <person name="Hauser L."/>
            <person name="Markowitz V."/>
            <person name="Cheng J.-F."/>
            <person name="Hugenholtz P."/>
            <person name="Woyke T."/>
            <person name="Wu D."/>
            <person name="Brambilla E."/>
            <person name="Klenk H.-P."/>
            <person name="Eisen J.A."/>
        </authorList>
    </citation>
    <scope>NUCLEOTIDE SEQUENCE [LARGE SCALE GENOMIC DNA]</scope>
    <source>
        <strain evidence="14">DSM 17526 / LMG 23754 / KMM 6221</strain>
    </source>
</reference>
<dbReference type="NCBIfam" id="TIGR04056">
    <property type="entry name" value="OMP_RagA_SusC"/>
    <property type="match status" value="1"/>
</dbReference>
<feature type="domain" description="TonB-dependent receptor-like beta-barrel" evidence="11">
    <location>
        <begin position="449"/>
        <end position="899"/>
    </location>
</feature>
<dbReference type="RefSeq" id="WP_015264630.1">
    <property type="nucleotide sequence ID" value="NC_019904.1"/>
</dbReference>
<evidence type="ECO:0000256" key="9">
    <source>
        <dbReference type="RuleBase" id="RU003357"/>
    </source>
</evidence>
<dbReference type="InterPro" id="IPR037066">
    <property type="entry name" value="Plug_dom_sf"/>
</dbReference>
<feature type="domain" description="TonB-dependent receptor plug" evidence="12">
    <location>
        <begin position="118"/>
        <end position="239"/>
    </location>
</feature>
<dbReference type="eggNOG" id="COG4774">
    <property type="taxonomic scope" value="Bacteria"/>
</dbReference>
<evidence type="ECO:0000256" key="3">
    <source>
        <dbReference type="ARBA" id="ARBA00022452"/>
    </source>
</evidence>
<keyword evidence="4 8" id="KW-0812">Transmembrane</keyword>
<comment type="similarity">
    <text evidence="8 9">Belongs to the TonB-dependent receptor family.</text>
</comment>
<dbReference type="InterPro" id="IPR023997">
    <property type="entry name" value="TonB-dep_OMP_SusC/RagA_CS"/>
</dbReference>
<name>L0FT44_ECHVK</name>
<accession>L0FT44</accession>
<dbReference type="InterPro" id="IPR036942">
    <property type="entry name" value="Beta-barrel_TonB_sf"/>
</dbReference>
<sequence>MRKHVLLFALLLVFSQFSFAQNSTVKGTVTSAENGEPVPGVSVLVKGTSKGAVTDLEGQYSLEVPSEGEVLIFSFIGMATEEVSIKGRTVIDVSMSSDVKSLNEVVVTALNVSRDESSLGYAIQSVDGDELSSVREANVVGSLAGKVAGVQVIGSSGAALGGSQNIRLRGINSLGGGSPLFVVDGTPISNRSFSPDNDYSGRDYGNLAADINPDDIESISVLKGPSAAALYGNRAANGVIIITTKKGTSRKGIGVEINHSTTFEKVYILPDYQNEYAGGYSQELATFDYNPETHPESWAAFDGQQVMNYSADESWGPRMEGQMVRHWDSWYEGESFGELRPLLPNENNVRDFFETGVTMNTGVALSGGDEETLFRLSLNHIDQKGVIPGSELLKNNVSFNGSTKLTDKLKASLNFNFTSTQGQGRPASGYTGRNPVNSFNQWFQRQLDMDRLENYKNPDGTYRTWNIRSPSNTRPLYWDNPYYEVYENAPRDKRDRVYGNFGLTYDFTEELSVSAFARTDFFNQKIEERVASGGLDLDEYYISQRIGREDNYEILAQYDKNFGGVSLVANAGGNIRRNFYDTMGERTQGGLSVPDFYNIDASIDRPDVSNYYSEKTVRSVYGSVSLGYMSTIFLDLTARNDWSSALPKANNSYFYPSISTSFVFTELMGNTNFLNFGKLRLSYAQVGSDVSAYDIAQVYDVGTPYGSLPALTVPNTYPNPNLRPALSSSYEAGVDLRFLQRRLGLDVTYYRNDNKDQIINLTVPGSSGITQAKVNAGNIRSEGLEVMLSATPITNQDFNWDMTLNFARNTNQVVELYQDQGNRQLQSAYWGMTLNAKVGEPWGTLIGTGYTYDEETGLPMINPDGSYVENQNQDLGTVLPDFTGGFRNTLTYKNFDLTAFLDFQKGGQFYSVTKMFLPYSGLAAETAGLNDLGNPKRDPVDQGGGIPVTGVVEGEGVQTVYVDPSEHYKGLFGVHEEYIYDASYVKLREVRLGYTLPSKLMAKWPIHSANVAFIAKNLWLIHSNVDGLDPSEFAAGGNGYSYFEAGLLPGVRSYGFNIRVVL</sequence>
<evidence type="ECO:0000256" key="4">
    <source>
        <dbReference type="ARBA" id="ARBA00022692"/>
    </source>
</evidence>
<dbReference type="Pfam" id="PF00593">
    <property type="entry name" value="TonB_dep_Rec_b-barrel"/>
    <property type="match status" value="1"/>
</dbReference>
<dbReference type="Pfam" id="PF07715">
    <property type="entry name" value="Plug"/>
    <property type="match status" value="1"/>
</dbReference>
<dbReference type="AlphaFoldDB" id="L0FT44"/>
<dbReference type="OrthoDB" id="9768177at2"/>
<dbReference type="InterPro" id="IPR023996">
    <property type="entry name" value="TonB-dep_OMP_SusC/RagA"/>
</dbReference>
<keyword evidence="5 9" id="KW-0798">TonB box</keyword>
<evidence type="ECO:0000256" key="10">
    <source>
        <dbReference type="SAM" id="SignalP"/>
    </source>
</evidence>
<organism evidence="13 14">
    <name type="scientific">Echinicola vietnamensis (strain DSM 17526 / LMG 23754 / KMM 6221)</name>
    <dbReference type="NCBI Taxonomy" id="926556"/>
    <lineage>
        <taxon>Bacteria</taxon>
        <taxon>Pseudomonadati</taxon>
        <taxon>Bacteroidota</taxon>
        <taxon>Cytophagia</taxon>
        <taxon>Cytophagales</taxon>
        <taxon>Cyclobacteriaceae</taxon>
        <taxon>Echinicola</taxon>
    </lineage>
</organism>
<keyword evidence="2 8" id="KW-0813">Transport</keyword>
<evidence type="ECO:0000256" key="7">
    <source>
        <dbReference type="ARBA" id="ARBA00023237"/>
    </source>
</evidence>
<evidence type="ECO:0000256" key="2">
    <source>
        <dbReference type="ARBA" id="ARBA00022448"/>
    </source>
</evidence>
<keyword evidence="7 8" id="KW-0998">Cell outer membrane</keyword>
<evidence type="ECO:0000313" key="14">
    <source>
        <dbReference type="Proteomes" id="UP000010796"/>
    </source>
</evidence>
<feature type="signal peptide" evidence="10">
    <location>
        <begin position="1"/>
        <end position="20"/>
    </location>
</feature>
<evidence type="ECO:0000313" key="13">
    <source>
        <dbReference type="EMBL" id="AGA77064.1"/>
    </source>
</evidence>
<dbReference type="Pfam" id="PF13715">
    <property type="entry name" value="CarbopepD_reg_2"/>
    <property type="match status" value="1"/>
</dbReference>
<dbReference type="PATRIC" id="fig|926556.3.peg.797"/>
<evidence type="ECO:0000259" key="11">
    <source>
        <dbReference type="Pfam" id="PF00593"/>
    </source>
</evidence>
<dbReference type="InterPro" id="IPR039426">
    <property type="entry name" value="TonB-dep_rcpt-like"/>
</dbReference>
<dbReference type="GO" id="GO:0009279">
    <property type="term" value="C:cell outer membrane"/>
    <property type="evidence" value="ECO:0007669"/>
    <property type="project" value="UniProtKB-SubCell"/>
</dbReference>
<dbReference type="Gene3D" id="2.60.40.1120">
    <property type="entry name" value="Carboxypeptidase-like, regulatory domain"/>
    <property type="match status" value="1"/>
</dbReference>
<dbReference type="HOGENOM" id="CLU_004317_2_1_10"/>
<dbReference type="NCBIfam" id="TIGR04057">
    <property type="entry name" value="SusC_RagA_signa"/>
    <property type="match status" value="1"/>
</dbReference>
<dbReference type="Gene3D" id="2.170.130.10">
    <property type="entry name" value="TonB-dependent receptor, plug domain"/>
    <property type="match status" value="1"/>
</dbReference>
<proteinExistence type="inferred from homology"/>
<gene>
    <name evidence="13" type="ordered locus">Echvi_0789</name>
</gene>
<evidence type="ECO:0000256" key="5">
    <source>
        <dbReference type="ARBA" id="ARBA00023077"/>
    </source>
</evidence>
<dbReference type="Gene3D" id="2.40.170.20">
    <property type="entry name" value="TonB-dependent receptor, beta-barrel domain"/>
    <property type="match status" value="1"/>
</dbReference>
<dbReference type="PROSITE" id="PS52016">
    <property type="entry name" value="TONB_DEPENDENT_REC_3"/>
    <property type="match status" value="1"/>
</dbReference>
<feature type="chain" id="PRO_5003941815" evidence="10">
    <location>
        <begin position="21"/>
        <end position="1062"/>
    </location>
</feature>
<dbReference type="InterPro" id="IPR000531">
    <property type="entry name" value="Beta-barrel_TonB"/>
</dbReference>
<dbReference type="STRING" id="926556.Echvi_0789"/>